<proteinExistence type="predicted"/>
<evidence type="ECO:0000313" key="2">
    <source>
        <dbReference type="Proteomes" id="UP000257016"/>
    </source>
</evidence>
<dbReference type="EMBL" id="OFSN01000027">
    <property type="protein sequence ID" value="SOY76339.1"/>
    <property type="molecule type" value="Genomic_DNA"/>
</dbReference>
<gene>
    <name evidence="1" type="ORF">CBM2586_B90251</name>
</gene>
<reference evidence="1 2" key="1">
    <citation type="submission" date="2018-01" db="EMBL/GenBank/DDBJ databases">
        <authorList>
            <person name="Clerissi C."/>
        </authorList>
    </citation>
    <scope>NUCLEOTIDE SEQUENCE [LARGE SCALE GENOMIC DNA]</scope>
    <source>
        <strain evidence="1">Cupriavidus taiwanensis LMG 19430</strain>
    </source>
</reference>
<dbReference type="AlphaFoldDB" id="A0A976FS63"/>
<protein>
    <submittedName>
        <fullName evidence="1">Uncharacterized protein</fullName>
    </submittedName>
</protein>
<evidence type="ECO:0000313" key="1">
    <source>
        <dbReference type="EMBL" id="SOY76339.1"/>
    </source>
</evidence>
<organism evidence="1 2">
    <name type="scientific">Cupriavidus taiwanensis</name>
    <dbReference type="NCBI Taxonomy" id="164546"/>
    <lineage>
        <taxon>Bacteria</taxon>
        <taxon>Pseudomonadati</taxon>
        <taxon>Pseudomonadota</taxon>
        <taxon>Betaproteobacteria</taxon>
        <taxon>Burkholderiales</taxon>
        <taxon>Burkholderiaceae</taxon>
        <taxon>Cupriavidus</taxon>
    </lineage>
</organism>
<accession>A0A976FS63</accession>
<comment type="caution">
    <text evidence="1">The sequence shown here is derived from an EMBL/GenBank/DDBJ whole genome shotgun (WGS) entry which is preliminary data.</text>
</comment>
<sequence length="289" mass="31160">MVFARLQPGAGCRRRLQRGLDRRCIGIGSHRGGQLTQRGLRRFQAIAQLVQQLVLRIAGVGAVGGHQRILERVDAAQVHHASQHQAHRFRGAGQVAGSQLGLRGGIELVEEGGGAALCQRRSHQFGQRRDVGHGGGTGAGLDHRMQRGAIRRLDAEHARARRAIDAECEAPVRGGGGRAAPRGAFGLDRGTAQRRAHGCSAGDFCGSGRRGGRRISAAASTGRQYGRRQTRQKQMFCFHPCIDFCDFCYGRALRGGTLAQCMTPPTERLTRPAGAIFREMPDGAQPALR</sequence>
<dbReference type="Proteomes" id="UP000257016">
    <property type="component" value="Unassembled WGS sequence"/>
</dbReference>
<name>A0A976FS63_9BURK</name>